<reference evidence="4" key="1">
    <citation type="journal article" date="2019" name="Int. J. Syst. Evol. Microbiol.">
        <title>The Global Catalogue of Microorganisms (GCM) 10K type strain sequencing project: providing services to taxonomists for standard genome sequencing and annotation.</title>
        <authorList>
            <consortium name="The Broad Institute Genomics Platform"/>
            <consortium name="The Broad Institute Genome Sequencing Center for Infectious Disease"/>
            <person name="Wu L."/>
            <person name="Ma J."/>
        </authorList>
    </citation>
    <scope>NUCLEOTIDE SEQUENCE [LARGE SCALE GENOMIC DNA]</scope>
    <source>
        <strain evidence="4">KACC 12602</strain>
    </source>
</reference>
<evidence type="ECO:0000256" key="1">
    <source>
        <dbReference type="SAM" id="Coils"/>
    </source>
</evidence>
<keyword evidence="1" id="KW-0175">Coiled coil</keyword>
<protein>
    <submittedName>
        <fullName evidence="3">Helix-turn-helix domain-containing protein</fullName>
    </submittedName>
</protein>
<keyword evidence="4" id="KW-1185">Reference proteome</keyword>
<feature type="coiled-coil region" evidence="1">
    <location>
        <begin position="15"/>
        <end position="42"/>
    </location>
</feature>
<dbReference type="EMBL" id="JBHSKT010000001">
    <property type="protein sequence ID" value="MFC5269448.1"/>
    <property type="molecule type" value="Genomic_DNA"/>
</dbReference>
<dbReference type="InterPro" id="IPR041657">
    <property type="entry name" value="HTH_17"/>
</dbReference>
<evidence type="ECO:0000313" key="3">
    <source>
        <dbReference type="EMBL" id="MFC5269448.1"/>
    </source>
</evidence>
<feature type="domain" description="Helix-turn-helix" evidence="2">
    <location>
        <begin position="52"/>
        <end position="100"/>
    </location>
</feature>
<evidence type="ECO:0000313" key="4">
    <source>
        <dbReference type="Proteomes" id="UP001596161"/>
    </source>
</evidence>
<dbReference type="Pfam" id="PF12728">
    <property type="entry name" value="HTH_17"/>
    <property type="match status" value="1"/>
</dbReference>
<sequence length="159" mass="18442">MNYRIAKALDKQQMLELLNNSVNKLKTLCDDLKLELRLHEANPLLTLNTKEFYSTKEAAQILEISPDKIRQLVANGILTAKIVNQRTWKFPSWSLDAYKNDLCNFLNNLTEPLDQYDVLNITDIENRLLESLLPAETIHKISEYETGILRMIDNIVLRL</sequence>
<name>A0ABW0E8G7_9BACT</name>
<gene>
    <name evidence="3" type="ORF">ACFPIB_02425</name>
</gene>
<comment type="caution">
    <text evidence="3">The sequence shown here is derived from an EMBL/GenBank/DDBJ whole genome shotgun (WGS) entry which is preliminary data.</text>
</comment>
<dbReference type="Proteomes" id="UP001596161">
    <property type="component" value="Unassembled WGS sequence"/>
</dbReference>
<evidence type="ECO:0000259" key="2">
    <source>
        <dbReference type="Pfam" id="PF12728"/>
    </source>
</evidence>
<organism evidence="3 4">
    <name type="scientific">Adhaeribacter terreus</name>
    <dbReference type="NCBI Taxonomy" id="529703"/>
    <lineage>
        <taxon>Bacteria</taxon>
        <taxon>Pseudomonadati</taxon>
        <taxon>Bacteroidota</taxon>
        <taxon>Cytophagia</taxon>
        <taxon>Cytophagales</taxon>
        <taxon>Hymenobacteraceae</taxon>
        <taxon>Adhaeribacter</taxon>
    </lineage>
</organism>
<accession>A0ABW0E8G7</accession>
<dbReference type="RefSeq" id="WP_378015824.1">
    <property type="nucleotide sequence ID" value="NZ_JBHSKT010000001.1"/>
</dbReference>
<proteinExistence type="predicted"/>